<dbReference type="Proteomes" id="UP000318571">
    <property type="component" value="Chromosome 10"/>
</dbReference>
<keyword evidence="3" id="KW-0677">Repeat</keyword>
<keyword evidence="2" id="KW-0479">Metal-binding</keyword>
<dbReference type="FunFam" id="3.30.160.60:FF:001157">
    <property type="entry name" value="Zinc finger protein 793"/>
    <property type="match status" value="1"/>
</dbReference>
<evidence type="ECO:0000259" key="8">
    <source>
        <dbReference type="PROSITE" id="PS50157"/>
    </source>
</evidence>
<feature type="domain" description="C2H2-type" evidence="8">
    <location>
        <begin position="272"/>
        <end position="300"/>
    </location>
</feature>
<dbReference type="EMBL" id="VCGU01000458">
    <property type="protein sequence ID" value="TRY62665.1"/>
    <property type="molecule type" value="Genomic_DNA"/>
</dbReference>
<name>A0A553NB76_TIGCA</name>
<evidence type="ECO:0000313" key="10">
    <source>
        <dbReference type="Proteomes" id="UP000318571"/>
    </source>
</evidence>
<feature type="domain" description="C2H2-type" evidence="8">
    <location>
        <begin position="302"/>
        <end position="330"/>
    </location>
</feature>
<dbReference type="PROSITE" id="PS00028">
    <property type="entry name" value="ZINC_FINGER_C2H2_1"/>
    <property type="match status" value="7"/>
</dbReference>
<feature type="domain" description="C2H2-type" evidence="8">
    <location>
        <begin position="387"/>
        <end position="414"/>
    </location>
</feature>
<sequence length="524" mass="60144">MEQILEFIRKVDQTLGQLVKAKVLKEYYFNASFEPNIPEDSLEQGSKILGVFRGCQEVADVFCSEEQESLDNVMNTIHDLTLENDVSLNCPFCQKLFQGTLLLEKHMKQKHLSKASKEDLEIVVKKVLNTCSICKKKFATEELLKNHKESLHLENDLTLGLSIPDEDLPFFCCQRCYKSFRTHQDILAHSCAVKESEANPVAFSKSALLQQHNRFYCGYCDEAFRRCSRMKYHVTTCQGGGPFTCELCQAETPTLNLMKAHKVESHKNQLAYWCKVCPKQFKFNSSLQKHIASIHEANKSAFRCDDCGKRFLKKVYLTNHRTRFHNMFKPFLCQNCGQGFLTQESLKAHSATHSVTKPFKCHICARGFSRKDKMQFHVATHTGEKPHKCHLCRMAFIRKSNLKDHIRRHSGERRFSCLVCRKMYKGSHDLRKHLTKHHPSIGKKIKANMPLTPQILANFRPLPKHKKSVKGLSKAETDDLIIRDEHGNVLEADIVSCFSGLDNLDLEAFDVTGPFFVGEAEQMH</sequence>
<keyword evidence="6" id="KW-0539">Nucleus</keyword>
<accession>A0A553NB76</accession>
<feature type="domain" description="C2H2-type" evidence="8">
    <location>
        <begin position="359"/>
        <end position="386"/>
    </location>
</feature>
<dbReference type="PANTHER" id="PTHR24379">
    <property type="entry name" value="KRAB AND ZINC FINGER DOMAIN-CONTAINING"/>
    <property type="match status" value="1"/>
</dbReference>
<evidence type="ECO:0000256" key="7">
    <source>
        <dbReference type="PROSITE-ProRule" id="PRU00042"/>
    </source>
</evidence>
<evidence type="ECO:0000256" key="3">
    <source>
        <dbReference type="ARBA" id="ARBA00022737"/>
    </source>
</evidence>
<dbReference type="InterPro" id="IPR013087">
    <property type="entry name" value="Znf_C2H2_type"/>
</dbReference>
<gene>
    <name evidence="9" type="ORF">TCAL_02055</name>
</gene>
<dbReference type="AlphaFoldDB" id="A0A553NB76"/>
<dbReference type="GO" id="GO:0000977">
    <property type="term" value="F:RNA polymerase II transcription regulatory region sequence-specific DNA binding"/>
    <property type="evidence" value="ECO:0007669"/>
    <property type="project" value="TreeGrafter"/>
</dbReference>
<organism evidence="9 10">
    <name type="scientific">Tigriopus californicus</name>
    <name type="common">Marine copepod</name>
    <dbReference type="NCBI Taxonomy" id="6832"/>
    <lineage>
        <taxon>Eukaryota</taxon>
        <taxon>Metazoa</taxon>
        <taxon>Ecdysozoa</taxon>
        <taxon>Arthropoda</taxon>
        <taxon>Crustacea</taxon>
        <taxon>Multicrustacea</taxon>
        <taxon>Hexanauplia</taxon>
        <taxon>Copepoda</taxon>
        <taxon>Harpacticoida</taxon>
        <taxon>Harpacticidae</taxon>
        <taxon>Tigriopus</taxon>
    </lineage>
</organism>
<evidence type="ECO:0000313" key="9">
    <source>
        <dbReference type="EMBL" id="TRY62665.1"/>
    </source>
</evidence>
<dbReference type="PANTHER" id="PTHR24379:SF121">
    <property type="entry name" value="C2H2-TYPE DOMAIN-CONTAINING PROTEIN"/>
    <property type="match status" value="1"/>
</dbReference>
<dbReference type="Pfam" id="PF00096">
    <property type="entry name" value="zf-C2H2"/>
    <property type="match status" value="3"/>
</dbReference>
<dbReference type="GO" id="GO:0000981">
    <property type="term" value="F:DNA-binding transcription factor activity, RNA polymerase II-specific"/>
    <property type="evidence" value="ECO:0007669"/>
    <property type="project" value="TreeGrafter"/>
</dbReference>
<proteinExistence type="predicted"/>
<evidence type="ECO:0000256" key="5">
    <source>
        <dbReference type="ARBA" id="ARBA00022833"/>
    </source>
</evidence>
<dbReference type="SUPFAM" id="SSF57667">
    <property type="entry name" value="beta-beta-alpha zinc fingers"/>
    <property type="match status" value="5"/>
</dbReference>
<protein>
    <recommendedName>
        <fullName evidence="8">C2H2-type domain-containing protein</fullName>
    </recommendedName>
</protein>
<dbReference type="OMA" id="NAHACEA"/>
<evidence type="ECO:0000256" key="4">
    <source>
        <dbReference type="ARBA" id="ARBA00022771"/>
    </source>
</evidence>
<reference evidence="9 10" key="1">
    <citation type="journal article" date="2018" name="Nat. Ecol. Evol.">
        <title>Genomic signatures of mitonuclear coevolution across populations of Tigriopus californicus.</title>
        <authorList>
            <person name="Barreto F.S."/>
            <person name="Watson E.T."/>
            <person name="Lima T.G."/>
            <person name="Willett C.S."/>
            <person name="Edmands S."/>
            <person name="Li W."/>
            <person name="Burton R.S."/>
        </authorList>
    </citation>
    <scope>NUCLEOTIDE SEQUENCE [LARGE SCALE GENOMIC DNA]</scope>
    <source>
        <strain evidence="9 10">San Diego</strain>
    </source>
</reference>
<dbReference type="STRING" id="6832.A0A553NB76"/>
<evidence type="ECO:0000256" key="2">
    <source>
        <dbReference type="ARBA" id="ARBA00022723"/>
    </source>
</evidence>
<dbReference type="InterPro" id="IPR036236">
    <property type="entry name" value="Znf_C2H2_sf"/>
</dbReference>
<dbReference type="PROSITE" id="PS50157">
    <property type="entry name" value="ZINC_FINGER_C2H2_2"/>
    <property type="match status" value="8"/>
</dbReference>
<evidence type="ECO:0000256" key="6">
    <source>
        <dbReference type="ARBA" id="ARBA00023242"/>
    </source>
</evidence>
<dbReference type="SMART" id="SM00355">
    <property type="entry name" value="ZnF_C2H2"/>
    <property type="match status" value="10"/>
</dbReference>
<dbReference type="GO" id="GO:0005634">
    <property type="term" value="C:nucleus"/>
    <property type="evidence" value="ECO:0007669"/>
    <property type="project" value="UniProtKB-SubCell"/>
</dbReference>
<feature type="domain" description="C2H2-type" evidence="8">
    <location>
        <begin position="129"/>
        <end position="157"/>
    </location>
</feature>
<dbReference type="Gene3D" id="3.30.160.60">
    <property type="entry name" value="Classic Zinc Finger"/>
    <property type="match status" value="6"/>
</dbReference>
<feature type="domain" description="C2H2-type" evidence="8">
    <location>
        <begin position="331"/>
        <end position="358"/>
    </location>
</feature>
<comment type="caution">
    <text evidence="9">The sequence shown here is derived from an EMBL/GenBank/DDBJ whole genome shotgun (WGS) entry which is preliminary data.</text>
</comment>
<comment type="subcellular location">
    <subcellularLocation>
        <location evidence="1">Nucleus</location>
    </subcellularLocation>
</comment>
<dbReference type="GO" id="GO:0008270">
    <property type="term" value="F:zinc ion binding"/>
    <property type="evidence" value="ECO:0007669"/>
    <property type="project" value="UniProtKB-KW"/>
</dbReference>
<feature type="domain" description="C2H2-type" evidence="8">
    <location>
        <begin position="215"/>
        <end position="242"/>
    </location>
</feature>
<feature type="domain" description="C2H2-type" evidence="8">
    <location>
        <begin position="88"/>
        <end position="116"/>
    </location>
</feature>
<keyword evidence="5" id="KW-0862">Zinc</keyword>
<keyword evidence="4 7" id="KW-0863">Zinc-finger</keyword>
<keyword evidence="10" id="KW-1185">Reference proteome</keyword>
<evidence type="ECO:0000256" key="1">
    <source>
        <dbReference type="ARBA" id="ARBA00004123"/>
    </source>
</evidence>